<keyword evidence="3" id="KW-1185">Reference proteome</keyword>
<dbReference type="AlphaFoldDB" id="A0A0S4LKQ1"/>
<dbReference type="Proteomes" id="UP000199032">
    <property type="component" value="Unassembled WGS sequence"/>
</dbReference>
<name>A0A0S4LKQ1_9BACT</name>
<proteinExistence type="predicted"/>
<accession>A0A0S4LKQ1</accession>
<gene>
    <name evidence="1" type="ORF">COMA1_30020</name>
    <name evidence="2" type="ORF">COMA1_30435</name>
</gene>
<evidence type="ECO:0000313" key="2">
    <source>
        <dbReference type="EMBL" id="CUS37152.1"/>
    </source>
</evidence>
<organism evidence="2 3">
    <name type="scientific">Candidatus Nitrospira nitrosa</name>
    <dbReference type="NCBI Taxonomy" id="1742972"/>
    <lineage>
        <taxon>Bacteria</taxon>
        <taxon>Pseudomonadati</taxon>
        <taxon>Nitrospirota</taxon>
        <taxon>Nitrospiria</taxon>
        <taxon>Nitrospirales</taxon>
        <taxon>Nitrospiraceae</taxon>
        <taxon>Nitrospira</taxon>
    </lineage>
</organism>
<dbReference type="EMBL" id="CZQA01000009">
    <property type="protein sequence ID" value="CUS37152.1"/>
    <property type="molecule type" value="Genomic_DNA"/>
</dbReference>
<evidence type="ECO:0000313" key="1">
    <source>
        <dbReference type="EMBL" id="CUS36371.1"/>
    </source>
</evidence>
<dbReference type="GO" id="GO:0043565">
    <property type="term" value="F:sequence-specific DNA binding"/>
    <property type="evidence" value="ECO:0007669"/>
    <property type="project" value="InterPro"/>
</dbReference>
<dbReference type="STRING" id="1742972.COMA1_30020"/>
<dbReference type="InterPro" id="IPR002514">
    <property type="entry name" value="Transposase_8"/>
</dbReference>
<dbReference type="InterPro" id="IPR010921">
    <property type="entry name" value="Trp_repressor/repl_initiator"/>
</dbReference>
<dbReference type="GO" id="GO:0004803">
    <property type="term" value="F:transposase activity"/>
    <property type="evidence" value="ECO:0007669"/>
    <property type="project" value="InterPro"/>
</dbReference>
<dbReference type="SUPFAM" id="SSF48295">
    <property type="entry name" value="TrpR-like"/>
    <property type="match status" value="1"/>
</dbReference>
<dbReference type="Pfam" id="PF01527">
    <property type="entry name" value="HTH_Tnp_1"/>
    <property type="match status" value="1"/>
</dbReference>
<sequence>MKRTRRNHGATFKAQVALAAVKGDKTLAELAEQFSVHPTQITEWKQQLLARAADVFGGTKASSETPDLKTLHAKIGQLALENDFLEGALTKAGLRSAKR</sequence>
<protein>
    <submittedName>
        <fullName evidence="2">Transposase</fullName>
    </submittedName>
</protein>
<dbReference type="EMBL" id="CZQA01000009">
    <property type="protein sequence ID" value="CUS36371.1"/>
    <property type="molecule type" value="Genomic_DNA"/>
</dbReference>
<reference evidence="2 3" key="1">
    <citation type="submission" date="2015-10" db="EMBL/GenBank/DDBJ databases">
        <authorList>
            <person name="Gilbert D.G."/>
        </authorList>
    </citation>
    <scope>NUCLEOTIDE SEQUENCE [LARGE SCALE GENOMIC DNA]</scope>
    <source>
        <strain evidence="2">COMA1</strain>
    </source>
</reference>
<dbReference type="GO" id="GO:0006313">
    <property type="term" value="P:DNA transposition"/>
    <property type="evidence" value="ECO:0007669"/>
    <property type="project" value="InterPro"/>
</dbReference>
<evidence type="ECO:0000313" key="3">
    <source>
        <dbReference type="Proteomes" id="UP000199032"/>
    </source>
</evidence>